<feature type="region of interest" description="Disordered" evidence="1">
    <location>
        <begin position="16"/>
        <end position="192"/>
    </location>
</feature>
<reference evidence="3" key="1">
    <citation type="submission" date="2015-05" db="EMBL/GenBank/DDBJ databases">
        <authorList>
            <person name="Fogelqvist Johan"/>
        </authorList>
    </citation>
    <scope>NUCLEOTIDE SEQUENCE [LARGE SCALE GENOMIC DNA]</scope>
</reference>
<feature type="compositionally biased region" description="Polar residues" evidence="1">
    <location>
        <begin position="131"/>
        <end position="149"/>
    </location>
</feature>
<dbReference type="PANTHER" id="PTHR42034">
    <property type="entry name" value="CHROMOSOME 7, WHOLE GENOME SHOTGUN SEQUENCE-RELATED"/>
    <property type="match status" value="1"/>
</dbReference>
<evidence type="ECO:0000256" key="1">
    <source>
        <dbReference type="SAM" id="MobiDB-lite"/>
    </source>
</evidence>
<evidence type="ECO:0000313" key="2">
    <source>
        <dbReference type="EMBL" id="CRK16738.1"/>
    </source>
</evidence>
<dbReference type="AlphaFoldDB" id="A0A0G4L445"/>
<dbReference type="EMBL" id="CVQI01007224">
    <property type="protein sequence ID" value="CRK16738.1"/>
    <property type="molecule type" value="Genomic_DNA"/>
</dbReference>
<evidence type="ECO:0008006" key="4">
    <source>
        <dbReference type="Google" id="ProtNLM"/>
    </source>
</evidence>
<dbReference type="Gene3D" id="3.30.559.30">
    <property type="entry name" value="Nonribosomal peptide synthetase, condensation domain"/>
    <property type="match status" value="1"/>
</dbReference>
<feature type="compositionally biased region" description="Basic and acidic residues" evidence="1">
    <location>
        <begin position="160"/>
        <end position="171"/>
    </location>
</feature>
<dbReference type="SUPFAM" id="SSF52777">
    <property type="entry name" value="CoA-dependent acyltransferases"/>
    <property type="match status" value="1"/>
</dbReference>
<gene>
    <name evidence="2" type="ORF">BN1723_011076</name>
</gene>
<dbReference type="PANTHER" id="PTHR42034:SF1">
    <property type="entry name" value="CONDENSATION DOMAIN-CONTAINING PROTEIN"/>
    <property type="match status" value="1"/>
</dbReference>
<feature type="compositionally biased region" description="Basic and acidic residues" evidence="1">
    <location>
        <begin position="37"/>
        <end position="48"/>
    </location>
</feature>
<feature type="compositionally biased region" description="Low complexity" evidence="1">
    <location>
        <begin position="21"/>
        <end position="32"/>
    </location>
</feature>
<proteinExistence type="predicted"/>
<organism evidence="2 3">
    <name type="scientific">Verticillium longisporum</name>
    <name type="common">Verticillium dahliae var. longisporum</name>
    <dbReference type="NCBI Taxonomy" id="100787"/>
    <lineage>
        <taxon>Eukaryota</taxon>
        <taxon>Fungi</taxon>
        <taxon>Dikarya</taxon>
        <taxon>Ascomycota</taxon>
        <taxon>Pezizomycotina</taxon>
        <taxon>Sordariomycetes</taxon>
        <taxon>Hypocreomycetidae</taxon>
        <taxon>Glomerellales</taxon>
        <taxon>Plectosphaerellaceae</taxon>
        <taxon>Verticillium</taxon>
    </lineage>
</organism>
<protein>
    <recommendedName>
        <fullName evidence="4">Condensation domain-containing protein</fullName>
    </recommendedName>
</protein>
<accession>A0A0G4L445</accession>
<evidence type="ECO:0000313" key="3">
    <source>
        <dbReference type="Proteomes" id="UP000045706"/>
    </source>
</evidence>
<feature type="compositionally biased region" description="Low complexity" evidence="1">
    <location>
        <begin position="80"/>
        <end position="94"/>
    </location>
</feature>
<name>A0A0G4L445_VERLO</name>
<feature type="compositionally biased region" description="Low complexity" evidence="1">
    <location>
        <begin position="174"/>
        <end position="184"/>
    </location>
</feature>
<dbReference type="Proteomes" id="UP000045706">
    <property type="component" value="Unassembled WGS sequence"/>
</dbReference>
<sequence>MGLKDKIKDALHNDDRDEYTDTTTHGHTGTTGAYPNDDAKLHKTDPRTHNHGLSSHDPNYRHQQTDSGIGLNDHSHRDNINTNTSTTTTTATAAGQNDPYWGAVGRDDPSRVGHNNSSSLNRKDLPLRPGEQTSGAYGSTGYGNTSTNAGPHDSNVANKVDPRVDSDRDNRGAYGTTGNTHTNTGYGGTSGTGYGDTANRGYGNTSTTGPHKSSVANKLDPRTFLIWPDKTADDVYRTAVNRRVATLIYCPAARELTLQINHAFMDGRGTLLFWNAFFDALADPQNVILSAETLLPNLPPSLDALIGIPETASDEAKAAVPEVLARASTAKPIKTPVADLTRPPAGFGRRALRLSKAESSAVFAACRARNITVTAALQIAAGIAVQEVQREVEGTAGDTWAGLANFDCRRYFPDEFAAARAMAACYFVVMPYTVSLSEETFDVAAKELSDRYRGGIKHRDAENVLEALPASTDVFVEAALAGVSSGNAPWYTALGIVDDYIKVRHGDWEVEDFKIANTLQGPMVQFLMWTFRGELVLHGAYNEAYYEPAYVDDLLARSVAALRRALGVTDGETSSSGDGPDQGANVLAAQGVLYM</sequence>